<evidence type="ECO:0000313" key="8">
    <source>
        <dbReference type="Proteomes" id="UP000444401"/>
    </source>
</evidence>
<evidence type="ECO:0000313" key="7">
    <source>
        <dbReference type="EMBL" id="MXO69648.1"/>
    </source>
</evidence>
<protein>
    <submittedName>
        <fullName evidence="7">ATP-binding cassette domain-containing protein</fullName>
    </submittedName>
</protein>
<evidence type="ECO:0000256" key="3">
    <source>
        <dbReference type="ARBA" id="ARBA00022840"/>
    </source>
</evidence>
<evidence type="ECO:0000256" key="2">
    <source>
        <dbReference type="ARBA" id="ARBA00022741"/>
    </source>
</evidence>
<reference evidence="7 8" key="1">
    <citation type="submission" date="2019-12" db="EMBL/GenBank/DDBJ databases">
        <title>Genomic-based taxomic classification of the family Erythrobacteraceae.</title>
        <authorList>
            <person name="Xu L."/>
        </authorList>
    </citation>
    <scope>NUCLEOTIDE SEQUENCE [LARGE SCALE GENOMIC DNA]</scope>
    <source>
        <strain evidence="7 8">H32</strain>
    </source>
</reference>
<keyword evidence="2" id="KW-0547">Nucleotide-binding</keyword>
<dbReference type="RefSeq" id="WP_160734271.1">
    <property type="nucleotide sequence ID" value="NZ_WTYO01000006.1"/>
</dbReference>
<dbReference type="PANTHER" id="PTHR42794:SF1">
    <property type="entry name" value="HEMIN IMPORT ATP-BINDING PROTEIN HMUV"/>
    <property type="match status" value="1"/>
</dbReference>
<evidence type="ECO:0000256" key="1">
    <source>
        <dbReference type="ARBA" id="ARBA00022448"/>
    </source>
</evidence>
<dbReference type="GO" id="GO:0005524">
    <property type="term" value="F:ATP binding"/>
    <property type="evidence" value="ECO:0007669"/>
    <property type="project" value="UniProtKB-KW"/>
</dbReference>
<dbReference type="Gene3D" id="3.40.50.300">
    <property type="entry name" value="P-loop containing nucleotide triphosphate hydrolases"/>
    <property type="match status" value="1"/>
</dbReference>
<comment type="function">
    <text evidence="5">Part of the ABC transporter complex HmuTUV involved in hemin import. Responsible for energy coupling to the transport system.</text>
</comment>
<dbReference type="Pfam" id="PF00005">
    <property type="entry name" value="ABC_tran"/>
    <property type="match status" value="1"/>
</dbReference>
<keyword evidence="1" id="KW-0813">Transport</keyword>
<keyword evidence="8" id="KW-1185">Reference proteome</keyword>
<dbReference type="PANTHER" id="PTHR42794">
    <property type="entry name" value="HEMIN IMPORT ATP-BINDING PROTEIN HMUV"/>
    <property type="match status" value="1"/>
</dbReference>
<name>A0ABW9UYU2_9SPHN</name>
<evidence type="ECO:0000259" key="6">
    <source>
        <dbReference type="PROSITE" id="PS50893"/>
    </source>
</evidence>
<comment type="caution">
    <text evidence="7">The sequence shown here is derived from an EMBL/GenBank/DDBJ whole genome shotgun (WGS) entry which is preliminary data.</text>
</comment>
<sequence>MSVLEARGLSFEAGGRRLVAGASFRLAPGTLTMLIGPNGSGKSSLLRLALGLLPPSAGSATIDGAEVRSLSPAARARKVAYLPQTRPLAWPVPVRDVIALGRFAHGVAPGRLAADDARAVARAIAACRLAGLEDRAADTLSGGELARVHLARALAAEAPLLVADEPVAALDPLYQHEVAALFARAARAGHGVLTVMHDLALAARYADRLLWMKDGAIVADGTVEDTMTPARLADVFGVAARIDRSADGLALAVTGPA</sequence>
<dbReference type="PROSITE" id="PS50893">
    <property type="entry name" value="ABC_TRANSPORTER_2"/>
    <property type="match status" value="1"/>
</dbReference>
<feature type="domain" description="ABC transporter" evidence="6">
    <location>
        <begin position="4"/>
        <end position="239"/>
    </location>
</feature>
<keyword evidence="4" id="KW-1278">Translocase</keyword>
<dbReference type="Proteomes" id="UP000444401">
    <property type="component" value="Unassembled WGS sequence"/>
</dbReference>
<keyword evidence="3 7" id="KW-0067">ATP-binding</keyword>
<dbReference type="EMBL" id="WTYO01000006">
    <property type="protein sequence ID" value="MXO69648.1"/>
    <property type="molecule type" value="Genomic_DNA"/>
</dbReference>
<organism evidence="7 8">
    <name type="scientific">Pelagerythrobacter marinus</name>
    <dbReference type="NCBI Taxonomy" id="538382"/>
    <lineage>
        <taxon>Bacteria</taxon>
        <taxon>Pseudomonadati</taxon>
        <taxon>Pseudomonadota</taxon>
        <taxon>Alphaproteobacteria</taxon>
        <taxon>Sphingomonadales</taxon>
        <taxon>Erythrobacteraceae</taxon>
        <taxon>Pelagerythrobacter</taxon>
    </lineage>
</organism>
<dbReference type="InterPro" id="IPR003593">
    <property type="entry name" value="AAA+_ATPase"/>
</dbReference>
<dbReference type="SMART" id="SM00382">
    <property type="entry name" value="AAA"/>
    <property type="match status" value="1"/>
</dbReference>
<gene>
    <name evidence="7" type="ORF">GRI72_12545</name>
</gene>
<dbReference type="CDD" id="cd03214">
    <property type="entry name" value="ABC_Iron-Siderophores_B12_Hemin"/>
    <property type="match status" value="1"/>
</dbReference>
<proteinExistence type="predicted"/>
<dbReference type="SUPFAM" id="SSF52540">
    <property type="entry name" value="P-loop containing nucleoside triphosphate hydrolases"/>
    <property type="match status" value="1"/>
</dbReference>
<dbReference type="InterPro" id="IPR003439">
    <property type="entry name" value="ABC_transporter-like_ATP-bd"/>
</dbReference>
<evidence type="ECO:0000256" key="4">
    <source>
        <dbReference type="ARBA" id="ARBA00022967"/>
    </source>
</evidence>
<dbReference type="InterPro" id="IPR027417">
    <property type="entry name" value="P-loop_NTPase"/>
</dbReference>
<evidence type="ECO:0000256" key="5">
    <source>
        <dbReference type="ARBA" id="ARBA00037066"/>
    </source>
</evidence>
<accession>A0ABW9UYU2</accession>